<dbReference type="InterPro" id="IPR006145">
    <property type="entry name" value="PsdUridine_synth_RsuA/RluA"/>
</dbReference>
<protein>
    <recommendedName>
        <fullName evidence="7">Pseudouridine synthase</fullName>
        <ecNumber evidence="7">5.4.99.-</ecNumber>
    </recommendedName>
</protein>
<accession>A0A935UHN9</accession>
<dbReference type="CDD" id="cd00165">
    <property type="entry name" value="S4"/>
    <property type="match status" value="1"/>
</dbReference>
<gene>
    <name evidence="10" type="ORF">IPJ27_13500</name>
</gene>
<dbReference type="PANTHER" id="PTHR47683:SF4">
    <property type="entry name" value="PSEUDOURIDINE SYNTHASE"/>
    <property type="match status" value="1"/>
</dbReference>
<dbReference type="InterPro" id="IPR000748">
    <property type="entry name" value="PsdUridine_synth_RsuA/RluB/E/F"/>
</dbReference>
<evidence type="ECO:0000256" key="4">
    <source>
        <dbReference type="ARBA" id="ARBA00036749"/>
    </source>
</evidence>
<dbReference type="Pfam" id="PF01479">
    <property type="entry name" value="S4"/>
    <property type="match status" value="1"/>
</dbReference>
<dbReference type="EMBL" id="JADJMH010000013">
    <property type="protein sequence ID" value="MBK7675683.1"/>
    <property type="molecule type" value="Genomic_DNA"/>
</dbReference>
<dbReference type="InterPro" id="IPR020094">
    <property type="entry name" value="TruA/RsuA/RluB/E/F_N"/>
</dbReference>
<feature type="domain" description="Pseudouridine synthase RsuA/RluA-like" evidence="8">
    <location>
        <begin position="64"/>
        <end position="148"/>
    </location>
</feature>
<evidence type="ECO:0000259" key="9">
    <source>
        <dbReference type="Pfam" id="PF01479"/>
    </source>
</evidence>
<comment type="caution">
    <text evidence="10">The sequence shown here is derived from an EMBL/GenBank/DDBJ whole genome shotgun (WGS) entry which is preliminary data.</text>
</comment>
<comment type="similarity">
    <text evidence="1 7">Belongs to the pseudouridine synthase RsuA family.</text>
</comment>
<keyword evidence="2 6" id="KW-0694">RNA-binding</keyword>
<comment type="catalytic activity">
    <reaction evidence="4">
        <text>uridine(516) in 16S rRNA = pseudouridine(516) in 16S rRNA</text>
        <dbReference type="Rhea" id="RHEA:38867"/>
        <dbReference type="Rhea" id="RHEA-COMP:10089"/>
        <dbReference type="Rhea" id="RHEA-COMP:10090"/>
        <dbReference type="ChEBI" id="CHEBI:65314"/>
        <dbReference type="ChEBI" id="CHEBI:65315"/>
        <dbReference type="EC" id="5.4.99.19"/>
    </reaction>
</comment>
<dbReference type="Proteomes" id="UP000697998">
    <property type="component" value="Unassembled WGS sequence"/>
</dbReference>
<proteinExistence type="inferred from homology"/>
<dbReference type="InterPro" id="IPR036986">
    <property type="entry name" value="S4_RNA-bd_sf"/>
</dbReference>
<dbReference type="Gene3D" id="3.30.70.580">
    <property type="entry name" value="Pseudouridine synthase I, catalytic domain, N-terminal subdomain"/>
    <property type="match status" value="1"/>
</dbReference>
<dbReference type="SUPFAM" id="SSF55120">
    <property type="entry name" value="Pseudouridine synthase"/>
    <property type="match status" value="1"/>
</dbReference>
<dbReference type="InterPro" id="IPR002942">
    <property type="entry name" value="S4_RNA-bd"/>
</dbReference>
<dbReference type="InterPro" id="IPR020103">
    <property type="entry name" value="PsdUridine_synth_cat_dom_sf"/>
</dbReference>
<evidence type="ECO:0000256" key="2">
    <source>
        <dbReference type="ARBA" id="ARBA00022884"/>
    </source>
</evidence>
<dbReference type="GO" id="GO:0160136">
    <property type="term" value="F:16S rRNA pseudouridine(516) synthase activity"/>
    <property type="evidence" value="ECO:0007669"/>
    <property type="project" value="UniProtKB-EC"/>
</dbReference>
<dbReference type="InterPro" id="IPR050343">
    <property type="entry name" value="RsuA_PseudoU_synthase"/>
</dbReference>
<evidence type="ECO:0000313" key="10">
    <source>
        <dbReference type="EMBL" id="MBK7675683.1"/>
    </source>
</evidence>
<evidence type="ECO:0000256" key="5">
    <source>
        <dbReference type="ARBA" id="ARBA00037590"/>
    </source>
</evidence>
<organism evidence="10 11">
    <name type="scientific">Candidatus Accumulibacter proximus</name>
    <dbReference type="NCBI Taxonomy" id="2954385"/>
    <lineage>
        <taxon>Bacteria</taxon>
        <taxon>Pseudomonadati</taxon>
        <taxon>Pseudomonadota</taxon>
        <taxon>Betaproteobacteria</taxon>
        <taxon>Candidatus Accumulibacter</taxon>
    </lineage>
</organism>
<evidence type="ECO:0000256" key="6">
    <source>
        <dbReference type="PROSITE-ProRule" id="PRU00182"/>
    </source>
</evidence>
<evidence type="ECO:0000313" key="11">
    <source>
        <dbReference type="Proteomes" id="UP000697998"/>
    </source>
</evidence>
<dbReference type="PROSITE" id="PS50889">
    <property type="entry name" value="S4"/>
    <property type="match status" value="1"/>
</dbReference>
<dbReference type="GO" id="GO:0000455">
    <property type="term" value="P:enzyme-directed rRNA pseudouridine synthesis"/>
    <property type="evidence" value="ECO:0007669"/>
    <property type="project" value="UniProtKB-ARBA"/>
</dbReference>
<dbReference type="EC" id="5.4.99.-" evidence="7"/>
<comment type="function">
    <text evidence="5">Responsible for synthesis of pseudouridine from uracil-516 in 16S ribosomal RNA.</text>
</comment>
<feature type="domain" description="RNA-binding S4" evidence="9">
    <location>
        <begin position="7"/>
        <end position="40"/>
    </location>
</feature>
<dbReference type="Gene3D" id="3.10.290.10">
    <property type="entry name" value="RNA-binding S4 domain"/>
    <property type="match status" value="1"/>
</dbReference>
<dbReference type="InterPro" id="IPR018496">
    <property type="entry name" value="PsdUridine_synth_RsuA/RluB_CS"/>
</dbReference>
<dbReference type="PROSITE" id="PS01149">
    <property type="entry name" value="PSI_RSU"/>
    <property type="match status" value="1"/>
</dbReference>
<evidence type="ECO:0000256" key="7">
    <source>
        <dbReference type="RuleBase" id="RU003887"/>
    </source>
</evidence>
<dbReference type="AlphaFoldDB" id="A0A935UHN9"/>
<evidence type="ECO:0000256" key="3">
    <source>
        <dbReference type="ARBA" id="ARBA00023235"/>
    </source>
</evidence>
<sequence length="239" mass="26378">MRVDLERLLRSQGFGSRAECRALVARGRVAVDGQVCEDSGAQFETEGFSFAVDNVVWNYRKLVYLALNKPAGYECSRRPVHHPSVYSLLPPPLVMRGVQAVGRLDQDTTGLLLLTDDGSFIHRYTSPRKLVPKIYEVITRHPIDEAQRAALLGGVELHGESKLVAATACTLLNERKLCLTVTQGKYHLVKRMVAAVGNRVAGLHRIAIGGFSLPVAMPLGQWMWLESPSGLGDLRDDFD</sequence>
<evidence type="ECO:0000256" key="1">
    <source>
        <dbReference type="ARBA" id="ARBA00008348"/>
    </source>
</evidence>
<dbReference type="Pfam" id="PF00849">
    <property type="entry name" value="PseudoU_synth_2"/>
    <property type="match status" value="1"/>
</dbReference>
<dbReference type="PANTHER" id="PTHR47683">
    <property type="entry name" value="PSEUDOURIDINE SYNTHASE FAMILY PROTEIN-RELATED"/>
    <property type="match status" value="1"/>
</dbReference>
<dbReference type="NCBIfam" id="TIGR00093">
    <property type="entry name" value="pseudouridine synthase"/>
    <property type="match status" value="1"/>
</dbReference>
<reference evidence="10 11" key="1">
    <citation type="submission" date="2020-10" db="EMBL/GenBank/DDBJ databases">
        <title>Connecting structure to function with the recovery of over 1000 high-quality activated sludge metagenome-assembled genomes encoding full-length rRNA genes using long-read sequencing.</title>
        <authorList>
            <person name="Singleton C.M."/>
            <person name="Petriglieri F."/>
            <person name="Kristensen J.M."/>
            <person name="Kirkegaard R.H."/>
            <person name="Michaelsen T.Y."/>
            <person name="Andersen M.H."/>
            <person name="Karst S.M."/>
            <person name="Dueholm M.S."/>
            <person name="Nielsen P.H."/>
            <person name="Albertsen M."/>
        </authorList>
    </citation>
    <scope>NUCLEOTIDE SEQUENCE [LARGE SCALE GENOMIC DNA]</scope>
    <source>
        <strain evidence="10">EsbW_18-Q3-R4-48_BATAC.285</strain>
    </source>
</reference>
<dbReference type="CDD" id="cd02553">
    <property type="entry name" value="PseudoU_synth_RsuA"/>
    <property type="match status" value="1"/>
</dbReference>
<keyword evidence="3 7" id="KW-0413">Isomerase</keyword>
<dbReference type="InterPro" id="IPR042092">
    <property type="entry name" value="PsdUridine_s_RsuA/RluB/E/F_cat"/>
</dbReference>
<dbReference type="GO" id="GO:0003723">
    <property type="term" value="F:RNA binding"/>
    <property type="evidence" value="ECO:0007669"/>
    <property type="project" value="UniProtKB-KW"/>
</dbReference>
<name>A0A935UHN9_9PROT</name>
<dbReference type="Gene3D" id="3.30.70.1560">
    <property type="entry name" value="Alpha-L RNA-binding motif"/>
    <property type="match status" value="1"/>
</dbReference>
<dbReference type="SUPFAM" id="SSF55174">
    <property type="entry name" value="Alpha-L RNA-binding motif"/>
    <property type="match status" value="1"/>
</dbReference>
<evidence type="ECO:0000259" key="8">
    <source>
        <dbReference type="Pfam" id="PF00849"/>
    </source>
</evidence>